<accession>A0A0F9ABV8</accession>
<protein>
    <submittedName>
        <fullName evidence="1">Uncharacterized protein</fullName>
    </submittedName>
</protein>
<evidence type="ECO:0000313" key="1">
    <source>
        <dbReference type="EMBL" id="KKK69716.1"/>
    </source>
</evidence>
<dbReference type="EMBL" id="LAZR01058519">
    <property type="protein sequence ID" value="KKK69716.1"/>
    <property type="molecule type" value="Genomic_DNA"/>
</dbReference>
<comment type="caution">
    <text evidence="1">The sequence shown here is derived from an EMBL/GenBank/DDBJ whole genome shotgun (WGS) entry which is preliminary data.</text>
</comment>
<reference evidence="1" key="1">
    <citation type="journal article" date="2015" name="Nature">
        <title>Complex archaea that bridge the gap between prokaryotes and eukaryotes.</title>
        <authorList>
            <person name="Spang A."/>
            <person name="Saw J.H."/>
            <person name="Jorgensen S.L."/>
            <person name="Zaremba-Niedzwiedzka K."/>
            <person name="Martijn J."/>
            <person name="Lind A.E."/>
            <person name="van Eijk R."/>
            <person name="Schleper C."/>
            <person name="Guy L."/>
            <person name="Ettema T.J."/>
        </authorList>
    </citation>
    <scope>NUCLEOTIDE SEQUENCE</scope>
</reference>
<proteinExistence type="predicted"/>
<organism evidence="1">
    <name type="scientific">marine sediment metagenome</name>
    <dbReference type="NCBI Taxonomy" id="412755"/>
    <lineage>
        <taxon>unclassified sequences</taxon>
        <taxon>metagenomes</taxon>
        <taxon>ecological metagenomes</taxon>
    </lineage>
</organism>
<gene>
    <name evidence="1" type="ORF">LCGC14_2931250</name>
</gene>
<dbReference type="AlphaFoldDB" id="A0A0F9ABV8"/>
<sequence length="92" mass="9513">MPFKKGYKKLSLVGLGTGLVGSTIVVGAMPNPTGSAAVTTIKGKAAEGFGKVGSKLPILGRIKGVGMVLKSTEGLTKAHKMFTGKKKRRDII</sequence>
<name>A0A0F9ABV8_9ZZZZ</name>